<comment type="caution">
    <text evidence="2">The sequence shown here is derived from an EMBL/GenBank/DDBJ whole genome shotgun (WGS) entry which is preliminary data.</text>
</comment>
<organism evidence="2 3">
    <name type="scientific">Mycobacterium pinniadriaticum</name>
    <dbReference type="NCBI Taxonomy" id="2994102"/>
    <lineage>
        <taxon>Bacteria</taxon>
        <taxon>Bacillati</taxon>
        <taxon>Actinomycetota</taxon>
        <taxon>Actinomycetes</taxon>
        <taxon>Mycobacteriales</taxon>
        <taxon>Mycobacteriaceae</taxon>
        <taxon>Mycobacterium</taxon>
    </lineage>
</organism>
<feature type="transmembrane region" description="Helical" evidence="1">
    <location>
        <begin position="68"/>
        <end position="88"/>
    </location>
</feature>
<evidence type="ECO:0000313" key="2">
    <source>
        <dbReference type="EMBL" id="MCX2935550.1"/>
    </source>
</evidence>
<evidence type="ECO:0008006" key="4">
    <source>
        <dbReference type="Google" id="ProtNLM"/>
    </source>
</evidence>
<keyword evidence="3" id="KW-1185">Reference proteome</keyword>
<dbReference type="Proteomes" id="UP001300745">
    <property type="component" value="Unassembled WGS sequence"/>
</dbReference>
<keyword evidence="1" id="KW-1133">Transmembrane helix</keyword>
<proteinExistence type="predicted"/>
<reference evidence="2 3" key="1">
    <citation type="submission" date="2022-11" db="EMBL/GenBank/DDBJ databases">
        <title>Mycobacterium sp. nov.</title>
        <authorList>
            <person name="Papic B."/>
            <person name="Spicic S."/>
            <person name="Duvnjak S."/>
        </authorList>
    </citation>
    <scope>NUCLEOTIDE SEQUENCE [LARGE SCALE GENOMIC DNA]</scope>
    <source>
        <strain evidence="2 3">CVI_P4</strain>
    </source>
</reference>
<evidence type="ECO:0000256" key="1">
    <source>
        <dbReference type="SAM" id="Phobius"/>
    </source>
</evidence>
<feature type="transmembrane region" description="Helical" evidence="1">
    <location>
        <begin position="37"/>
        <end position="56"/>
    </location>
</feature>
<dbReference type="RefSeq" id="WP_265994930.1">
    <property type="nucleotide sequence ID" value="NZ_JAPJDN010000002.1"/>
</dbReference>
<accession>A0ABT3S7R8</accession>
<protein>
    <recommendedName>
        <fullName evidence="4">CPBP family intramembrane metalloprotease</fullName>
    </recommendedName>
</protein>
<keyword evidence="1" id="KW-0472">Membrane</keyword>
<evidence type="ECO:0000313" key="3">
    <source>
        <dbReference type="Proteomes" id="UP001300745"/>
    </source>
</evidence>
<keyword evidence="1" id="KW-0812">Transmembrane</keyword>
<feature type="transmembrane region" description="Helical" evidence="1">
    <location>
        <begin position="140"/>
        <end position="163"/>
    </location>
</feature>
<gene>
    <name evidence="2" type="ORF">ORI27_02480</name>
</gene>
<feature type="transmembrane region" description="Helical" evidence="1">
    <location>
        <begin position="100"/>
        <end position="128"/>
    </location>
</feature>
<sequence>MDRTSYVLAAWIAAAAMVGFSVPALFVGVLRLRRSAYLVPYIISTSLFLIVFVRWNRLEPRELLAHNWMWGVGVGVLLAGFTVGNVLSQPVSPRRRGVPLALDVFWSGVVYGTVDALLLSVLPVLATWQAVGTAGWTTSWIGKGAVAVLALCASLVVTVAYHLGYPEYRHGGLLGPVVGNTAMTLGFVISGNPLAAVISHVAMHVAAVLRGPARVAQLPPHYPDAHRGRSC</sequence>
<feature type="transmembrane region" description="Helical" evidence="1">
    <location>
        <begin position="6"/>
        <end position="30"/>
    </location>
</feature>
<dbReference type="EMBL" id="JAPJDO010000002">
    <property type="protein sequence ID" value="MCX2935550.1"/>
    <property type="molecule type" value="Genomic_DNA"/>
</dbReference>
<name>A0ABT3S7R8_9MYCO</name>